<accession>A0A1H1NXA3</accession>
<evidence type="ECO:0000259" key="2">
    <source>
        <dbReference type="Pfam" id="PF02342"/>
    </source>
</evidence>
<dbReference type="PANTHER" id="PTHR32097">
    <property type="entry name" value="CAMP-BINDING PROTEIN 1-RELATED"/>
    <property type="match status" value="1"/>
</dbReference>
<dbReference type="AlphaFoldDB" id="A0A1H1NXA3"/>
<dbReference type="InterPro" id="IPR051324">
    <property type="entry name" value="Stress/Tellurium_Resist"/>
</dbReference>
<reference evidence="4" key="1">
    <citation type="submission" date="2016-10" db="EMBL/GenBank/DDBJ databases">
        <authorList>
            <person name="Varghese N."/>
            <person name="Submissions S."/>
        </authorList>
    </citation>
    <scope>NUCLEOTIDE SEQUENCE [LARGE SCALE GENOMIC DNA]</scope>
    <source>
        <strain evidence="4">DSM 22126</strain>
    </source>
</reference>
<evidence type="ECO:0000313" key="4">
    <source>
        <dbReference type="Proteomes" id="UP000185663"/>
    </source>
</evidence>
<evidence type="ECO:0000256" key="1">
    <source>
        <dbReference type="ARBA" id="ARBA00008775"/>
    </source>
</evidence>
<protein>
    <submittedName>
        <fullName evidence="3">Tellurium resistance protein TerD</fullName>
    </submittedName>
</protein>
<dbReference type="EMBL" id="LT629776">
    <property type="protein sequence ID" value="SDS03574.1"/>
    <property type="molecule type" value="Genomic_DNA"/>
</dbReference>
<dbReference type="eggNOG" id="COG2310">
    <property type="taxonomic scope" value="Bacteria"/>
</dbReference>
<dbReference type="PANTHER" id="PTHR32097:SF4">
    <property type="entry name" value="GENERAL STRESS PROTEIN 16U"/>
    <property type="match status" value="1"/>
</dbReference>
<organism evidence="3 4">
    <name type="scientific">Paraoerskovia marina</name>
    <dbReference type="NCBI Taxonomy" id="545619"/>
    <lineage>
        <taxon>Bacteria</taxon>
        <taxon>Bacillati</taxon>
        <taxon>Actinomycetota</taxon>
        <taxon>Actinomycetes</taxon>
        <taxon>Micrococcales</taxon>
        <taxon>Cellulomonadaceae</taxon>
        <taxon>Paraoerskovia</taxon>
    </lineage>
</organism>
<dbReference type="InterPro" id="IPR003325">
    <property type="entry name" value="TerD"/>
</dbReference>
<comment type="similarity">
    <text evidence="1">Belongs to the CAPAB/TerDEXZ family.</text>
</comment>
<dbReference type="Gene3D" id="2.60.60.30">
    <property type="entry name" value="sav2460 like domains"/>
    <property type="match status" value="1"/>
</dbReference>
<dbReference type="STRING" id="545619.SAMN04489860_0646"/>
<proteinExistence type="inferred from homology"/>
<dbReference type="OrthoDB" id="56224at2"/>
<dbReference type="Pfam" id="PF02342">
    <property type="entry name" value="TerD"/>
    <property type="match status" value="1"/>
</dbReference>
<sequence>MVVNLSKGANVSLAKVAPGMSRAVVGLGWDIRTTDGAPFDLDASALVLGADGKVLSDAHFVFYNNLRDPSGCVVHAGDNRTGAGDGDDEQLNVDLGGLSPDAARIVFVASIESADERGQTFGQVSGAYIRVVDGDDPANGDSSVRFDLGEDAAMETALVFGELYRHESGWKFRAIGQGYTTGLAGVVTDFGIGVG</sequence>
<keyword evidence="4" id="KW-1185">Reference proteome</keyword>
<gene>
    <name evidence="3" type="ORF">SAMN04489860_0646</name>
</gene>
<dbReference type="CDD" id="cd06974">
    <property type="entry name" value="TerD_like"/>
    <property type="match status" value="1"/>
</dbReference>
<evidence type="ECO:0000313" key="3">
    <source>
        <dbReference type="EMBL" id="SDS03574.1"/>
    </source>
</evidence>
<name>A0A1H1NXA3_9CELL</name>
<dbReference type="Proteomes" id="UP000185663">
    <property type="component" value="Chromosome I"/>
</dbReference>
<feature type="domain" description="TerD" evidence="2">
    <location>
        <begin position="1"/>
        <end position="190"/>
    </location>
</feature>
<dbReference type="RefSeq" id="WP_029254111.1">
    <property type="nucleotide sequence ID" value="NZ_LT629776.1"/>
</dbReference>